<keyword evidence="5" id="KW-1185">Reference proteome</keyword>
<feature type="repeat" description="ANK" evidence="3">
    <location>
        <begin position="28"/>
        <end position="57"/>
    </location>
</feature>
<keyword evidence="1" id="KW-0677">Repeat</keyword>
<comment type="caution">
    <text evidence="4">The sequence shown here is derived from an EMBL/GenBank/DDBJ whole genome shotgun (WGS) entry which is preliminary data.</text>
</comment>
<accession>A0A7Y4NPE9</accession>
<evidence type="ECO:0000256" key="2">
    <source>
        <dbReference type="ARBA" id="ARBA00023043"/>
    </source>
</evidence>
<evidence type="ECO:0000313" key="5">
    <source>
        <dbReference type="Proteomes" id="UP000563426"/>
    </source>
</evidence>
<dbReference type="InterPro" id="IPR050745">
    <property type="entry name" value="Multifunctional_regulatory"/>
</dbReference>
<dbReference type="Proteomes" id="UP000563426">
    <property type="component" value="Unassembled WGS sequence"/>
</dbReference>
<gene>
    <name evidence="4" type="ORF">HMI49_04380</name>
</gene>
<dbReference type="InterPro" id="IPR036770">
    <property type="entry name" value="Ankyrin_rpt-contain_sf"/>
</dbReference>
<dbReference type="InterPro" id="IPR002110">
    <property type="entry name" value="Ankyrin_rpt"/>
</dbReference>
<sequence length="88" mass="9038">MGPHARTVRLLLERGARPEGASDAAVVTPLQLALTTHHLGVAEALLKAGADANAVRKSGQTPLHQLVCRNAGEGAPASTFLEAPRPAS</sequence>
<proteinExistence type="predicted"/>
<protein>
    <recommendedName>
        <fullName evidence="6">Ankyrin repeat domain-containing protein</fullName>
    </recommendedName>
</protein>
<evidence type="ECO:0000313" key="4">
    <source>
        <dbReference type="EMBL" id="NOK32435.1"/>
    </source>
</evidence>
<dbReference type="PROSITE" id="PS50088">
    <property type="entry name" value="ANK_REPEAT"/>
    <property type="match status" value="1"/>
</dbReference>
<dbReference type="Pfam" id="PF12796">
    <property type="entry name" value="Ank_2"/>
    <property type="match status" value="1"/>
</dbReference>
<dbReference type="AlphaFoldDB" id="A0A7Y4NPE9"/>
<evidence type="ECO:0000256" key="1">
    <source>
        <dbReference type="ARBA" id="ARBA00022737"/>
    </source>
</evidence>
<evidence type="ECO:0008006" key="6">
    <source>
        <dbReference type="Google" id="ProtNLM"/>
    </source>
</evidence>
<dbReference type="PANTHER" id="PTHR24189">
    <property type="entry name" value="MYOTROPHIN"/>
    <property type="match status" value="1"/>
</dbReference>
<dbReference type="EMBL" id="JABFJV010000013">
    <property type="protein sequence ID" value="NOK32435.1"/>
    <property type="molecule type" value="Genomic_DNA"/>
</dbReference>
<dbReference type="PROSITE" id="PS50297">
    <property type="entry name" value="ANK_REP_REGION"/>
    <property type="match status" value="1"/>
</dbReference>
<name>A0A7Y4NPE9_9BACT</name>
<keyword evidence="2 3" id="KW-0040">ANK repeat</keyword>
<organism evidence="4 5">
    <name type="scientific">Corallococcus exercitus</name>
    <dbReference type="NCBI Taxonomy" id="2316736"/>
    <lineage>
        <taxon>Bacteria</taxon>
        <taxon>Pseudomonadati</taxon>
        <taxon>Myxococcota</taxon>
        <taxon>Myxococcia</taxon>
        <taxon>Myxococcales</taxon>
        <taxon>Cystobacterineae</taxon>
        <taxon>Myxococcaceae</taxon>
        <taxon>Corallococcus</taxon>
    </lineage>
</organism>
<reference evidence="4 5" key="1">
    <citation type="submission" date="2020-05" db="EMBL/GenBank/DDBJ databases">
        <authorList>
            <person name="Whitworth D."/>
        </authorList>
    </citation>
    <scope>NUCLEOTIDE SEQUENCE [LARGE SCALE GENOMIC DNA]</scope>
    <source>
        <strain evidence="4 5">AB043B</strain>
    </source>
</reference>
<dbReference type="Gene3D" id="1.25.40.20">
    <property type="entry name" value="Ankyrin repeat-containing domain"/>
    <property type="match status" value="1"/>
</dbReference>
<dbReference type="PANTHER" id="PTHR24189:SF50">
    <property type="entry name" value="ANKYRIN REPEAT AND SOCS BOX PROTEIN 2"/>
    <property type="match status" value="1"/>
</dbReference>
<dbReference type="SUPFAM" id="SSF48403">
    <property type="entry name" value="Ankyrin repeat"/>
    <property type="match status" value="1"/>
</dbReference>
<evidence type="ECO:0000256" key="3">
    <source>
        <dbReference type="PROSITE-ProRule" id="PRU00023"/>
    </source>
</evidence>
<dbReference type="RefSeq" id="WP_171433128.1">
    <property type="nucleotide sequence ID" value="NZ_JABFJV010000013.1"/>
</dbReference>